<protein>
    <submittedName>
        <fullName evidence="3">Decaprenylphospho-beta-D-erythro-pentofuranosid-2 -ulose 2-reductase</fullName>
    </submittedName>
</protein>
<organism evidence="3 4">
    <name type="scientific">Kineococcus glutinatus</name>
    <dbReference type="NCBI Taxonomy" id="1070872"/>
    <lineage>
        <taxon>Bacteria</taxon>
        <taxon>Bacillati</taxon>
        <taxon>Actinomycetota</taxon>
        <taxon>Actinomycetes</taxon>
        <taxon>Kineosporiales</taxon>
        <taxon>Kineosporiaceae</taxon>
        <taxon>Kineococcus</taxon>
    </lineage>
</organism>
<gene>
    <name evidence="3" type="ORF">GCM10023225_25730</name>
</gene>
<dbReference type="InterPro" id="IPR036291">
    <property type="entry name" value="NAD(P)-bd_dom_sf"/>
</dbReference>
<sequence length="275" mass="28901">MLGSGAPAAGVPPAARPPAEEARPVIDALGNPQSVLLLGGTSDIGLATVEGLADGRALRVTLAARAGGRRDGAEQRLKAAGHAVRSVDFDAEDTAAHARVVEECFAEGDVDVAVVAFGQLGDAERLWQDADAAAQLATVNYTAPVALGVRLAERLQRQGHGTIVAFSSVAGERARRSNFVYGSTKAGFDAFYTGLREALRPAGIRVVVVRPGFVRSKMTEGMKEAPLAVTPEQVAAVTVDAVRRGKETVWAPAPMRWVMSALRHVPAPVFRRLPI</sequence>
<proteinExistence type="inferred from homology"/>
<dbReference type="Pfam" id="PF00106">
    <property type="entry name" value="adh_short"/>
    <property type="match status" value="1"/>
</dbReference>
<dbReference type="Proteomes" id="UP001501195">
    <property type="component" value="Unassembled WGS sequence"/>
</dbReference>
<evidence type="ECO:0000256" key="1">
    <source>
        <dbReference type="ARBA" id="ARBA00006484"/>
    </source>
</evidence>
<comment type="caution">
    <text evidence="3">The sequence shown here is derived from an EMBL/GenBank/DDBJ whole genome shotgun (WGS) entry which is preliminary data.</text>
</comment>
<evidence type="ECO:0000313" key="3">
    <source>
        <dbReference type="EMBL" id="GAA4986104.1"/>
    </source>
</evidence>
<dbReference type="InterPro" id="IPR002347">
    <property type="entry name" value="SDR_fam"/>
</dbReference>
<accession>A0ABP9I2U8</accession>
<dbReference type="PRINTS" id="PR00081">
    <property type="entry name" value="GDHRDH"/>
</dbReference>
<dbReference type="NCBIfam" id="NF005912">
    <property type="entry name" value="PRK07904.1"/>
    <property type="match status" value="1"/>
</dbReference>
<name>A0ABP9I2U8_9ACTN</name>
<dbReference type="Gene3D" id="3.40.50.720">
    <property type="entry name" value="NAD(P)-binding Rossmann-like Domain"/>
    <property type="match status" value="1"/>
</dbReference>
<reference evidence="4" key="1">
    <citation type="journal article" date="2019" name="Int. J. Syst. Evol. Microbiol.">
        <title>The Global Catalogue of Microorganisms (GCM) 10K type strain sequencing project: providing services to taxonomists for standard genome sequencing and annotation.</title>
        <authorList>
            <consortium name="The Broad Institute Genomics Platform"/>
            <consortium name="The Broad Institute Genome Sequencing Center for Infectious Disease"/>
            <person name="Wu L."/>
            <person name="Ma J."/>
        </authorList>
    </citation>
    <scope>NUCLEOTIDE SEQUENCE [LARGE SCALE GENOMIC DNA]</scope>
    <source>
        <strain evidence="4">JCM 18126</strain>
    </source>
</reference>
<comment type="similarity">
    <text evidence="1">Belongs to the short-chain dehydrogenases/reductases (SDR) family.</text>
</comment>
<dbReference type="PANTHER" id="PTHR43669">
    <property type="entry name" value="5-KETO-D-GLUCONATE 5-REDUCTASE"/>
    <property type="match status" value="1"/>
</dbReference>
<evidence type="ECO:0000313" key="4">
    <source>
        <dbReference type="Proteomes" id="UP001501195"/>
    </source>
</evidence>
<dbReference type="EMBL" id="BAABIL010000410">
    <property type="protein sequence ID" value="GAA4986104.1"/>
    <property type="molecule type" value="Genomic_DNA"/>
</dbReference>
<keyword evidence="2" id="KW-0560">Oxidoreductase</keyword>
<dbReference type="PANTHER" id="PTHR43669:SF6">
    <property type="entry name" value="DECAPRENYLPHOSPHORYL-2-KETO-BETA-D-ERYTHRO-PENTOSE REDUCTASE"/>
    <property type="match status" value="1"/>
</dbReference>
<evidence type="ECO:0000256" key="2">
    <source>
        <dbReference type="ARBA" id="ARBA00023002"/>
    </source>
</evidence>
<dbReference type="SUPFAM" id="SSF51735">
    <property type="entry name" value="NAD(P)-binding Rossmann-fold domains"/>
    <property type="match status" value="1"/>
</dbReference>
<keyword evidence="4" id="KW-1185">Reference proteome</keyword>